<gene>
    <name evidence="2" type="ORF">PR048_004659</name>
</gene>
<name>A0ABQ9I5Z8_9NEOP</name>
<feature type="region of interest" description="Disordered" evidence="1">
    <location>
        <begin position="297"/>
        <end position="318"/>
    </location>
</feature>
<protein>
    <submittedName>
        <fullName evidence="2">Uncharacterized protein</fullName>
    </submittedName>
</protein>
<proteinExistence type="predicted"/>
<sequence>MNSRKTSYRVNLYAQAPELARDKSVVIVELREFVHGDPCFPHVKLATTRKKCSKISSTRSFQRSGFNPWLGHSGFSYVAIVPDDAVGRWVFSGICHFPALSFPRCSILASITLIGSQDIDVVQISSLTQSFHYRYISLDRRMKKAATRPMAITISYAAEEHTTCEHVDLKQDFQRARSNHGSTNVPVHSSVKYLITDSSVAPLLTEYGRGQMGRCGGTCDVHLWFQPLNCMSLRVAVTERLDCSPPTKANLVLVGGTMPLVGGFPRGLPFPPPSYSSAAPFSPYFTLIDSQDQQTNFPMGNATPAGPKSSPLKHPSKKLTKSQESLTLLLVDAGCGRLPGAQRGQQLDLRRCMHAAAGSLPHSRDDAILRVYLPSRFHVLTFRRPRTH</sequence>
<keyword evidence="3" id="KW-1185">Reference proteome</keyword>
<reference evidence="2 3" key="1">
    <citation type="submission" date="2023-02" db="EMBL/GenBank/DDBJ databases">
        <title>LHISI_Scaffold_Assembly.</title>
        <authorList>
            <person name="Stuart O.P."/>
            <person name="Cleave R."/>
            <person name="Magrath M.J.L."/>
            <person name="Mikheyev A.S."/>
        </authorList>
    </citation>
    <scope>NUCLEOTIDE SEQUENCE [LARGE SCALE GENOMIC DNA]</scope>
    <source>
        <strain evidence="2">Daus_M_001</strain>
        <tissue evidence="2">Leg muscle</tissue>
    </source>
</reference>
<evidence type="ECO:0000256" key="1">
    <source>
        <dbReference type="SAM" id="MobiDB-lite"/>
    </source>
</evidence>
<evidence type="ECO:0000313" key="3">
    <source>
        <dbReference type="Proteomes" id="UP001159363"/>
    </source>
</evidence>
<comment type="caution">
    <text evidence="2">The sequence shown here is derived from an EMBL/GenBank/DDBJ whole genome shotgun (WGS) entry which is preliminary data.</text>
</comment>
<dbReference type="Proteomes" id="UP001159363">
    <property type="component" value="Chromosome 2"/>
</dbReference>
<dbReference type="EMBL" id="JARBHB010000002">
    <property type="protein sequence ID" value="KAJ8892081.1"/>
    <property type="molecule type" value="Genomic_DNA"/>
</dbReference>
<accession>A0ABQ9I5Z8</accession>
<evidence type="ECO:0000313" key="2">
    <source>
        <dbReference type="EMBL" id="KAJ8892081.1"/>
    </source>
</evidence>
<organism evidence="2 3">
    <name type="scientific">Dryococelus australis</name>
    <dbReference type="NCBI Taxonomy" id="614101"/>
    <lineage>
        <taxon>Eukaryota</taxon>
        <taxon>Metazoa</taxon>
        <taxon>Ecdysozoa</taxon>
        <taxon>Arthropoda</taxon>
        <taxon>Hexapoda</taxon>
        <taxon>Insecta</taxon>
        <taxon>Pterygota</taxon>
        <taxon>Neoptera</taxon>
        <taxon>Polyneoptera</taxon>
        <taxon>Phasmatodea</taxon>
        <taxon>Verophasmatodea</taxon>
        <taxon>Anareolatae</taxon>
        <taxon>Phasmatidae</taxon>
        <taxon>Eurycanthinae</taxon>
        <taxon>Dryococelus</taxon>
    </lineage>
</organism>